<dbReference type="InterPro" id="IPR037233">
    <property type="entry name" value="CcmK-like_sf"/>
</dbReference>
<evidence type="ECO:0000256" key="3">
    <source>
        <dbReference type="PROSITE-ProRule" id="PRU01278"/>
    </source>
</evidence>
<sequence>MKVVEAIGIVELQYFTYALEIADQMMKAAGVELLKSENYLGGRLVSLVIGGSISDVKTAIEVAKETCESKQQNPLKMAVLITNPHREILKFIVSSEKEDEKNQSEQEAIEQKDRDENKQNETQMKQKRQSRRRNSKNKTDDSRRNEP</sequence>
<proteinExistence type="inferred from homology"/>
<dbReference type="PROSITE" id="PS51930">
    <property type="entry name" value="BMC_2"/>
    <property type="match status" value="1"/>
</dbReference>
<feature type="compositionally biased region" description="Basic residues" evidence="4">
    <location>
        <begin position="125"/>
        <end position="136"/>
    </location>
</feature>
<dbReference type="Pfam" id="PF00936">
    <property type="entry name" value="BMC"/>
    <property type="match status" value="1"/>
</dbReference>
<dbReference type="EMBL" id="JABTTE010000013">
    <property type="protein sequence ID" value="NSL52146.1"/>
    <property type="molecule type" value="Genomic_DNA"/>
</dbReference>
<feature type="compositionally biased region" description="Basic and acidic residues" evidence="4">
    <location>
        <begin position="93"/>
        <end position="119"/>
    </location>
</feature>
<evidence type="ECO:0000259" key="5">
    <source>
        <dbReference type="PROSITE" id="PS51930"/>
    </source>
</evidence>
<comment type="caution">
    <text evidence="6">The sequence shown here is derived from an EMBL/GenBank/DDBJ whole genome shotgun (WGS) entry which is preliminary data.</text>
</comment>
<accession>A0A8J8K8P4</accession>
<comment type="similarity">
    <text evidence="3">Belongs to the bacterial microcompartments protein family.</text>
</comment>
<evidence type="ECO:0000313" key="7">
    <source>
        <dbReference type="Proteomes" id="UP000625804"/>
    </source>
</evidence>
<evidence type="ECO:0000256" key="4">
    <source>
        <dbReference type="SAM" id="MobiDB-lite"/>
    </source>
</evidence>
<protein>
    <submittedName>
        <fullName evidence="6">BMC domain-containing protein</fullName>
    </submittedName>
</protein>
<dbReference type="GO" id="GO:0031469">
    <property type="term" value="C:bacterial microcompartment"/>
    <property type="evidence" value="ECO:0007669"/>
    <property type="project" value="UniProtKB-SubCell"/>
</dbReference>
<dbReference type="Gene3D" id="3.30.70.1710">
    <property type="match status" value="1"/>
</dbReference>
<organism evidence="6 7">
    <name type="scientific">Calidifontibacillus erzurumensis</name>
    <dbReference type="NCBI Taxonomy" id="2741433"/>
    <lineage>
        <taxon>Bacteria</taxon>
        <taxon>Bacillati</taxon>
        <taxon>Bacillota</taxon>
        <taxon>Bacilli</taxon>
        <taxon>Bacillales</taxon>
        <taxon>Bacillaceae</taxon>
        <taxon>Calidifontibacillus/Schinkia group</taxon>
        <taxon>Calidifontibacillus</taxon>
    </lineage>
</organism>
<evidence type="ECO:0000256" key="1">
    <source>
        <dbReference type="ARBA" id="ARBA00024322"/>
    </source>
</evidence>
<dbReference type="SUPFAM" id="SSF143414">
    <property type="entry name" value="CcmK-like"/>
    <property type="match status" value="1"/>
</dbReference>
<dbReference type="SMART" id="SM00877">
    <property type="entry name" value="BMC"/>
    <property type="match status" value="1"/>
</dbReference>
<dbReference type="InterPro" id="IPR050575">
    <property type="entry name" value="BMC_shell"/>
</dbReference>
<dbReference type="PANTHER" id="PTHR33941:SF11">
    <property type="entry name" value="BACTERIAL MICROCOMPARTMENT SHELL PROTEIN PDUJ"/>
    <property type="match status" value="1"/>
</dbReference>
<keyword evidence="7" id="KW-1185">Reference proteome</keyword>
<dbReference type="RefSeq" id="WP_173731352.1">
    <property type="nucleotide sequence ID" value="NZ_JABTTE010000013.1"/>
</dbReference>
<feature type="domain" description="BMC" evidence="5">
    <location>
        <begin position="6"/>
        <end position="93"/>
    </location>
</feature>
<dbReference type="CDD" id="cd06169">
    <property type="entry name" value="BMC"/>
    <property type="match status" value="1"/>
</dbReference>
<keyword evidence="2" id="KW-1283">Bacterial microcompartment</keyword>
<feature type="compositionally biased region" description="Basic and acidic residues" evidence="4">
    <location>
        <begin position="137"/>
        <end position="147"/>
    </location>
</feature>
<reference evidence="6" key="1">
    <citation type="submission" date="2020-06" db="EMBL/GenBank/DDBJ databases">
        <title>A novel thermopfilic bacterium from Erzurum, Turkey.</title>
        <authorList>
            <person name="Adiguzel A."/>
            <person name="Ay H."/>
            <person name="Baltaci M.O."/>
        </authorList>
    </citation>
    <scope>NUCLEOTIDE SEQUENCE</scope>
    <source>
        <strain evidence="6">P2</strain>
    </source>
</reference>
<comment type="subcellular location">
    <subcellularLocation>
        <location evidence="1">Bacterial microcompartment</location>
    </subcellularLocation>
</comment>
<evidence type="ECO:0000256" key="2">
    <source>
        <dbReference type="ARBA" id="ARBA00024446"/>
    </source>
</evidence>
<dbReference type="InterPro" id="IPR000249">
    <property type="entry name" value="BMC_dom"/>
</dbReference>
<dbReference type="Proteomes" id="UP000625804">
    <property type="component" value="Unassembled WGS sequence"/>
</dbReference>
<feature type="region of interest" description="Disordered" evidence="4">
    <location>
        <begin position="93"/>
        <end position="147"/>
    </location>
</feature>
<name>A0A8J8K8P4_9BACI</name>
<dbReference type="AlphaFoldDB" id="A0A8J8K8P4"/>
<dbReference type="PANTHER" id="PTHR33941">
    <property type="entry name" value="PROPANEDIOL UTILIZATION PROTEIN PDUA"/>
    <property type="match status" value="1"/>
</dbReference>
<evidence type="ECO:0000313" key="6">
    <source>
        <dbReference type="EMBL" id="NSL52146.1"/>
    </source>
</evidence>
<gene>
    <name evidence="6" type="ORF">HR057_10310</name>
</gene>
<dbReference type="InterPro" id="IPR044872">
    <property type="entry name" value="CcmK/CsoS1_BMC"/>
</dbReference>